<keyword evidence="3" id="KW-0732">Signal</keyword>
<feature type="domain" description="MACPF" evidence="4">
    <location>
        <begin position="120"/>
        <end position="270"/>
    </location>
</feature>
<evidence type="ECO:0000313" key="5">
    <source>
        <dbReference type="EnsemblMetazoa" id="SMAR003858-PA"/>
    </source>
</evidence>
<protein>
    <recommendedName>
        <fullName evidence="4">MACPF domain-containing protein</fullName>
    </recommendedName>
</protein>
<dbReference type="Proteomes" id="UP000014500">
    <property type="component" value="Unassembled WGS sequence"/>
</dbReference>
<dbReference type="PhylomeDB" id="T1IS04"/>
<evidence type="ECO:0000313" key="6">
    <source>
        <dbReference type="Proteomes" id="UP000014500"/>
    </source>
</evidence>
<dbReference type="EnsemblMetazoa" id="SMAR003858-RA">
    <property type="protein sequence ID" value="SMAR003858-PA"/>
    <property type="gene ID" value="SMAR003858"/>
</dbReference>
<feature type="coiled-coil region" evidence="1">
    <location>
        <begin position="457"/>
        <end position="560"/>
    </location>
</feature>
<feature type="region of interest" description="Disordered" evidence="2">
    <location>
        <begin position="573"/>
        <end position="592"/>
    </location>
</feature>
<evidence type="ECO:0000259" key="4">
    <source>
        <dbReference type="Pfam" id="PF01823"/>
    </source>
</evidence>
<feature type="chain" id="PRO_5004579465" description="MACPF domain-containing protein" evidence="3">
    <location>
        <begin position="24"/>
        <end position="592"/>
    </location>
</feature>
<reference evidence="6" key="1">
    <citation type="submission" date="2011-05" db="EMBL/GenBank/DDBJ databases">
        <authorList>
            <person name="Richards S.R."/>
            <person name="Qu J."/>
            <person name="Jiang H."/>
            <person name="Jhangiani S.N."/>
            <person name="Agravi P."/>
            <person name="Goodspeed R."/>
            <person name="Gross S."/>
            <person name="Mandapat C."/>
            <person name="Jackson L."/>
            <person name="Mathew T."/>
            <person name="Pu L."/>
            <person name="Thornton R."/>
            <person name="Saada N."/>
            <person name="Wilczek-Boney K.B."/>
            <person name="Lee S."/>
            <person name="Kovar C."/>
            <person name="Wu Y."/>
            <person name="Scherer S.E."/>
            <person name="Worley K.C."/>
            <person name="Muzny D.M."/>
            <person name="Gibbs R."/>
        </authorList>
    </citation>
    <scope>NUCLEOTIDE SEQUENCE</scope>
    <source>
        <strain evidence="6">Brora</strain>
    </source>
</reference>
<evidence type="ECO:0000256" key="3">
    <source>
        <dbReference type="SAM" id="SignalP"/>
    </source>
</evidence>
<dbReference type="AlphaFoldDB" id="T1IS04"/>
<feature type="coiled-coil region" evidence="1">
    <location>
        <begin position="357"/>
        <end position="423"/>
    </location>
</feature>
<keyword evidence="1" id="KW-0175">Coiled coil</keyword>
<dbReference type="HOGENOM" id="CLU_026263_0_0_1"/>
<evidence type="ECO:0000256" key="1">
    <source>
        <dbReference type="SAM" id="Coils"/>
    </source>
</evidence>
<dbReference type="InterPro" id="IPR020864">
    <property type="entry name" value="MACPF"/>
</dbReference>
<organism evidence="5 6">
    <name type="scientific">Strigamia maritima</name>
    <name type="common">European centipede</name>
    <name type="synonym">Geophilus maritimus</name>
    <dbReference type="NCBI Taxonomy" id="126957"/>
    <lineage>
        <taxon>Eukaryota</taxon>
        <taxon>Metazoa</taxon>
        <taxon>Ecdysozoa</taxon>
        <taxon>Arthropoda</taxon>
        <taxon>Myriapoda</taxon>
        <taxon>Chilopoda</taxon>
        <taxon>Pleurostigmophora</taxon>
        <taxon>Geophilomorpha</taxon>
        <taxon>Linotaeniidae</taxon>
        <taxon>Strigamia</taxon>
    </lineage>
</organism>
<dbReference type="Pfam" id="PF01823">
    <property type="entry name" value="MACPF"/>
    <property type="match status" value="1"/>
</dbReference>
<keyword evidence="6" id="KW-1185">Reference proteome</keyword>
<evidence type="ECO:0000256" key="2">
    <source>
        <dbReference type="SAM" id="MobiDB-lite"/>
    </source>
</evidence>
<feature type="signal peptide" evidence="3">
    <location>
        <begin position="1"/>
        <end position="23"/>
    </location>
</feature>
<sequence length="592" mass="68242">MFSTRNQHFGIIFLISLVSYAKLEEPSCGAVPKLKILPGYGWDALKDKDTKQLLRVTYDQCKTTFDGKLLIPDNADALALQSREIEVKSQIFEHWSTYTSPTSASFKVWPKELLPFLSDGYKEMKSQLVKNGTFICRSEMRQVLYRIHITTLDVSMDETVKRRFIEVIRSLVRGKSEEAKTLTEKIVRDYGSHYSNTVDVGAVIVKIDYLKNVFLRAHDGNRSKILSASKLSLLGTGFPWEHKEDLDSSLVNEYNDAIVDKKIRFFGALNWEEGAKAEYVVAVDKSGDLLSSLVTSSNFPNARNTTLTRVRQMFNDAIRDYYERNIHRGCTQPKSNNFEFEANIDDGSCNSVTSSNYGNLEEIIKRQETEIRLLKQQMVHYESNHSMNIKDLEDKYVSVAKILDQQSNNSKEIKTMLEILELQTGNNLTKQENEQSVKIENCEKSLTTNSTANNELAKTVAEDKKMLNNKIDTLEKNRNYQQNEMMVENQIEKKMDEIKLDLKNQLMTQQTEMRGKLGNLENKIEKKIEEIKMDLKNQLMTQQNEKLGNLENQMEVALGDLRMELTNQFTTQQNEMREKLGNPENQMEKKNR</sequence>
<proteinExistence type="predicted"/>
<feature type="compositionally biased region" description="Basic and acidic residues" evidence="2">
    <location>
        <begin position="575"/>
        <end position="592"/>
    </location>
</feature>
<accession>T1IS04</accession>
<reference evidence="5" key="2">
    <citation type="submission" date="2015-02" db="UniProtKB">
        <authorList>
            <consortium name="EnsemblMetazoa"/>
        </authorList>
    </citation>
    <scope>IDENTIFICATION</scope>
</reference>
<dbReference type="EMBL" id="JH431408">
    <property type="status" value="NOT_ANNOTATED_CDS"/>
    <property type="molecule type" value="Genomic_DNA"/>
</dbReference>
<name>T1IS04_STRMM</name>